<dbReference type="InterPro" id="IPR020831">
    <property type="entry name" value="GlycerAld/Erythrose_P_DH"/>
</dbReference>
<comment type="subunit">
    <text evidence="3">Homotetramer.</text>
</comment>
<evidence type="ECO:0000259" key="12">
    <source>
        <dbReference type="SMART" id="SM00846"/>
    </source>
</evidence>
<evidence type="ECO:0000256" key="1">
    <source>
        <dbReference type="ARBA" id="ARBA00004869"/>
    </source>
</evidence>
<name>A0A1W4WQP4_AGRPL</name>
<dbReference type="Pfam" id="PF02800">
    <property type="entry name" value="Gp_dh_C"/>
    <property type="match status" value="1"/>
</dbReference>
<evidence type="ECO:0000256" key="5">
    <source>
        <dbReference type="ARBA" id="ARBA00023002"/>
    </source>
</evidence>
<evidence type="ECO:0000313" key="14">
    <source>
        <dbReference type="RefSeq" id="XP_018322797.1"/>
    </source>
</evidence>
<dbReference type="GeneID" id="108735352"/>
<keyword evidence="7" id="KW-0324">Glycolysis</keyword>
<keyword evidence="9" id="KW-0547">Nucleotide-binding</keyword>
<feature type="site" description="Activates thiol group during catalysis" evidence="10">
    <location>
        <position position="175"/>
    </location>
</feature>
<dbReference type="CDD" id="cd18126">
    <property type="entry name" value="GAPDH_I_C"/>
    <property type="match status" value="1"/>
</dbReference>
<feature type="domain" description="Glyceraldehyde 3-phosphate dehydrogenase NAD(P) binding" evidence="12">
    <location>
        <begin position="2"/>
        <end position="148"/>
    </location>
</feature>
<dbReference type="EC" id="1.2.1.12" evidence="4"/>
<dbReference type="Gene3D" id="3.30.360.10">
    <property type="entry name" value="Dihydrodipicolinate Reductase, domain 2"/>
    <property type="match status" value="1"/>
</dbReference>
<dbReference type="Proteomes" id="UP000192223">
    <property type="component" value="Unplaced"/>
</dbReference>
<evidence type="ECO:0000256" key="11">
    <source>
        <dbReference type="RuleBase" id="RU000397"/>
    </source>
</evidence>
<dbReference type="Pfam" id="PF00044">
    <property type="entry name" value="Gp_dh_N"/>
    <property type="match status" value="1"/>
</dbReference>
<dbReference type="FunFam" id="3.40.50.720:FF:000266">
    <property type="entry name" value="Glyceraldehyde-3-phosphate dehydrogenase"/>
    <property type="match status" value="1"/>
</dbReference>
<evidence type="ECO:0000256" key="4">
    <source>
        <dbReference type="ARBA" id="ARBA00013119"/>
    </source>
</evidence>
<dbReference type="GO" id="GO:0006006">
    <property type="term" value="P:glucose metabolic process"/>
    <property type="evidence" value="ECO:0007669"/>
    <property type="project" value="InterPro"/>
</dbReference>
<dbReference type="SUPFAM" id="SSF55347">
    <property type="entry name" value="Glyceraldehyde-3-phosphate dehydrogenase-like, C-terminal domain"/>
    <property type="match status" value="1"/>
</dbReference>
<evidence type="ECO:0000256" key="3">
    <source>
        <dbReference type="ARBA" id="ARBA00011881"/>
    </source>
</evidence>
<evidence type="ECO:0000256" key="8">
    <source>
        <dbReference type="ARBA" id="ARBA00047698"/>
    </source>
</evidence>
<accession>A0A1W4WQP4</accession>
<dbReference type="RefSeq" id="XP_018322797.1">
    <property type="nucleotide sequence ID" value="XM_018467295.1"/>
</dbReference>
<dbReference type="GO" id="GO:0004365">
    <property type="term" value="F:glyceraldehyde-3-phosphate dehydrogenase (NAD+) (phosphorylating) activity"/>
    <property type="evidence" value="ECO:0007669"/>
    <property type="project" value="UniProtKB-EC"/>
</dbReference>
<dbReference type="AlphaFoldDB" id="A0A1W4WQP4"/>
<evidence type="ECO:0000256" key="7">
    <source>
        <dbReference type="ARBA" id="ARBA00023152"/>
    </source>
</evidence>
<dbReference type="SUPFAM" id="SSF51735">
    <property type="entry name" value="NAD(P)-binding Rossmann-fold domains"/>
    <property type="match status" value="1"/>
</dbReference>
<dbReference type="PANTHER" id="PTHR10836">
    <property type="entry name" value="GLYCERALDEHYDE 3-PHOSPHATE DEHYDROGENASE"/>
    <property type="match status" value="1"/>
</dbReference>
<feature type="binding site" evidence="9">
    <location>
        <begin position="11"/>
        <end position="12"/>
    </location>
    <ligand>
        <name>NAD(+)</name>
        <dbReference type="ChEBI" id="CHEBI:57540"/>
    </ligand>
</feature>
<keyword evidence="13" id="KW-1185">Reference proteome</keyword>
<proteinExistence type="inferred from homology"/>
<dbReference type="GO" id="GO:0006096">
    <property type="term" value="P:glycolytic process"/>
    <property type="evidence" value="ECO:0007669"/>
    <property type="project" value="UniProtKB-KW"/>
</dbReference>
<dbReference type="InterPro" id="IPR020829">
    <property type="entry name" value="GlycerAld_3-P_DH_cat"/>
</dbReference>
<comment type="catalytic activity">
    <reaction evidence="8">
        <text>D-glyceraldehyde 3-phosphate + phosphate + NAD(+) = (2R)-3-phospho-glyceroyl phosphate + NADH + H(+)</text>
        <dbReference type="Rhea" id="RHEA:10300"/>
        <dbReference type="ChEBI" id="CHEBI:15378"/>
        <dbReference type="ChEBI" id="CHEBI:43474"/>
        <dbReference type="ChEBI" id="CHEBI:57540"/>
        <dbReference type="ChEBI" id="CHEBI:57604"/>
        <dbReference type="ChEBI" id="CHEBI:57945"/>
        <dbReference type="ChEBI" id="CHEBI:59776"/>
        <dbReference type="EC" id="1.2.1.12"/>
    </reaction>
</comment>
<comment type="pathway">
    <text evidence="1">Carbohydrate degradation; glycolysis; pyruvate from D-glyceraldehyde 3-phosphate: step 1/5.</text>
</comment>
<evidence type="ECO:0000256" key="2">
    <source>
        <dbReference type="ARBA" id="ARBA00007406"/>
    </source>
</evidence>
<dbReference type="PANTHER" id="PTHR10836:SF76">
    <property type="entry name" value="GLYCERALDEHYDE-3-PHOSPHATE DEHYDROGENASE-RELATED"/>
    <property type="match status" value="1"/>
</dbReference>
<keyword evidence="5" id="KW-0560">Oxidoreductase</keyword>
<dbReference type="PRINTS" id="PR00078">
    <property type="entry name" value="G3PDHDRGNASE"/>
</dbReference>
<evidence type="ECO:0000313" key="13">
    <source>
        <dbReference type="Proteomes" id="UP000192223"/>
    </source>
</evidence>
<comment type="similarity">
    <text evidence="2 11">Belongs to the glyceraldehyde-3-phosphate dehydrogenase family.</text>
</comment>
<feature type="binding site" evidence="9">
    <location>
        <position position="119"/>
    </location>
    <ligand>
        <name>NAD(+)</name>
        <dbReference type="ChEBI" id="CHEBI:57540"/>
    </ligand>
</feature>
<dbReference type="GO" id="GO:0050661">
    <property type="term" value="F:NADP binding"/>
    <property type="evidence" value="ECO:0007669"/>
    <property type="project" value="InterPro"/>
</dbReference>
<dbReference type="STRING" id="224129.A0A1W4WQP4"/>
<dbReference type="Gene3D" id="3.40.50.720">
    <property type="entry name" value="NAD(P)-binding Rossmann-like Domain"/>
    <property type="match status" value="1"/>
</dbReference>
<dbReference type="OrthoDB" id="1152826at2759"/>
<evidence type="ECO:0000256" key="6">
    <source>
        <dbReference type="ARBA" id="ARBA00023027"/>
    </source>
</evidence>
<feature type="binding site" evidence="9">
    <location>
        <position position="32"/>
    </location>
    <ligand>
        <name>NAD(+)</name>
        <dbReference type="ChEBI" id="CHEBI:57540"/>
    </ligand>
</feature>
<dbReference type="GO" id="GO:0019682">
    <property type="term" value="P:glyceraldehyde-3-phosphate metabolic process"/>
    <property type="evidence" value="ECO:0007669"/>
    <property type="project" value="UniProtKB-ARBA"/>
</dbReference>
<dbReference type="GO" id="GO:0005829">
    <property type="term" value="C:cytosol"/>
    <property type="evidence" value="ECO:0007669"/>
    <property type="project" value="TreeGrafter"/>
</dbReference>
<reference evidence="14" key="1">
    <citation type="submission" date="2025-08" db="UniProtKB">
        <authorList>
            <consortium name="RefSeq"/>
        </authorList>
    </citation>
    <scope>IDENTIFICATION</scope>
    <source>
        <tissue evidence="14">Entire body</tissue>
    </source>
</reference>
<dbReference type="NCBIfam" id="TIGR01534">
    <property type="entry name" value="GAPDH-I"/>
    <property type="match status" value="1"/>
</dbReference>
<keyword evidence="6 9" id="KW-0520">NAD</keyword>
<dbReference type="InParanoid" id="A0A1W4WQP4"/>
<dbReference type="PIRSF" id="PIRSF000149">
    <property type="entry name" value="GAP_DH"/>
    <property type="match status" value="1"/>
</dbReference>
<dbReference type="InterPro" id="IPR006424">
    <property type="entry name" value="Glyceraldehyde-3-P_DH_1"/>
</dbReference>
<dbReference type="InterPro" id="IPR036291">
    <property type="entry name" value="NAD(P)-bd_dom_sf"/>
</dbReference>
<dbReference type="SMART" id="SM00846">
    <property type="entry name" value="Gp_dh_N"/>
    <property type="match status" value="1"/>
</dbReference>
<organism evidence="13 14">
    <name type="scientific">Agrilus planipennis</name>
    <name type="common">Emerald ash borer</name>
    <name type="synonym">Agrilus marcopoli</name>
    <dbReference type="NCBI Taxonomy" id="224129"/>
    <lineage>
        <taxon>Eukaryota</taxon>
        <taxon>Metazoa</taxon>
        <taxon>Ecdysozoa</taxon>
        <taxon>Arthropoda</taxon>
        <taxon>Hexapoda</taxon>
        <taxon>Insecta</taxon>
        <taxon>Pterygota</taxon>
        <taxon>Neoptera</taxon>
        <taxon>Endopterygota</taxon>
        <taxon>Coleoptera</taxon>
        <taxon>Polyphaga</taxon>
        <taxon>Elateriformia</taxon>
        <taxon>Buprestoidea</taxon>
        <taxon>Buprestidae</taxon>
        <taxon>Agrilinae</taxon>
        <taxon>Agrilus</taxon>
    </lineage>
</organism>
<feature type="binding site" evidence="9">
    <location>
        <position position="312"/>
    </location>
    <ligand>
        <name>NAD(+)</name>
        <dbReference type="ChEBI" id="CHEBI:57540"/>
    </ligand>
</feature>
<gene>
    <name evidence="14" type="primary">LOC108735352</name>
</gene>
<dbReference type="KEGG" id="apln:108735352"/>
<dbReference type="GO" id="GO:0051287">
    <property type="term" value="F:NAD binding"/>
    <property type="evidence" value="ECO:0007669"/>
    <property type="project" value="InterPro"/>
</dbReference>
<sequence>MVNIGINGFGRIGRHVLRACIRKGLKVVAINDPYLKPGHMAYLFKFDSVHGRWEGEVKCMDCFLVIDEQKLFVTSEKNPSKIPWAQLGVEYVVEATGVFTSCEKASMHIDGGARRVIITAPSSVPTFVVGVNHDKYDTDMDVISTASSTTNCLAPLIKVMHENFEISDGLMSAIHAMTPNQTIVDGPTGKRWRDGRGGLQNIVPTSTGAAISIGQVFPDLQGKVTGMAMKVPVADVSVVDLTVRLKNNAPYDEIMCKIKEACDGYLKGIMGYTDHQVVSSDFIGDTRSCIVDCRAGIPLNSNFVKMVAWYDNEYGYACRISDMLDYMSSREACPC</sequence>
<dbReference type="CDD" id="cd05214">
    <property type="entry name" value="GAPDH_I_N"/>
    <property type="match status" value="1"/>
</dbReference>
<dbReference type="InterPro" id="IPR020828">
    <property type="entry name" value="GlycerAld_3-P_DH_NAD(P)-bd"/>
</dbReference>
<evidence type="ECO:0000256" key="9">
    <source>
        <dbReference type="PIRSR" id="PIRSR000149-3"/>
    </source>
</evidence>
<evidence type="ECO:0000256" key="10">
    <source>
        <dbReference type="PIRSR" id="PIRSR000149-4"/>
    </source>
</evidence>
<protein>
    <recommendedName>
        <fullName evidence="4">glyceraldehyde-3-phosphate dehydrogenase (phosphorylating)</fullName>
        <ecNumber evidence="4">1.2.1.12</ecNumber>
    </recommendedName>
</protein>
<dbReference type="FunFam" id="3.30.360.10:FF:000001">
    <property type="entry name" value="Glyceraldehyde-3-phosphate dehydrogenase"/>
    <property type="match status" value="1"/>
</dbReference>